<sequence>MYGSYSMHNTCTQSSCQLVQLCLGQCNRWKGQIEAPVKENPKLSTCLMLALNTGLHSNLVFRGAHVK</sequence>
<protein>
    <submittedName>
        <fullName evidence="1">Uncharacterized protein</fullName>
    </submittedName>
</protein>
<organism evidence="1 2">
    <name type="scientific">Xenopus laevis</name>
    <name type="common">African clawed frog</name>
    <dbReference type="NCBI Taxonomy" id="8355"/>
    <lineage>
        <taxon>Eukaryota</taxon>
        <taxon>Metazoa</taxon>
        <taxon>Chordata</taxon>
        <taxon>Craniata</taxon>
        <taxon>Vertebrata</taxon>
        <taxon>Euteleostomi</taxon>
        <taxon>Amphibia</taxon>
        <taxon>Batrachia</taxon>
        <taxon>Anura</taxon>
        <taxon>Pipoidea</taxon>
        <taxon>Pipidae</taxon>
        <taxon>Xenopodinae</taxon>
        <taxon>Xenopus</taxon>
        <taxon>Xenopus</taxon>
    </lineage>
</organism>
<name>A0A974H9N6_XENLA</name>
<proteinExistence type="predicted"/>
<gene>
    <name evidence="1" type="ORF">XELAEV_18036947mg</name>
</gene>
<accession>A0A974H9N6</accession>
<evidence type="ECO:0000313" key="1">
    <source>
        <dbReference type="EMBL" id="OCT70022.1"/>
    </source>
</evidence>
<evidence type="ECO:0000313" key="2">
    <source>
        <dbReference type="Proteomes" id="UP000694892"/>
    </source>
</evidence>
<dbReference type="Proteomes" id="UP000694892">
    <property type="component" value="Chromosome 7S"/>
</dbReference>
<reference evidence="2" key="1">
    <citation type="journal article" date="2016" name="Nature">
        <title>Genome evolution in the allotetraploid frog Xenopus laevis.</title>
        <authorList>
            <person name="Session A.M."/>
            <person name="Uno Y."/>
            <person name="Kwon T."/>
            <person name="Chapman J.A."/>
            <person name="Toyoda A."/>
            <person name="Takahashi S."/>
            <person name="Fukui A."/>
            <person name="Hikosaka A."/>
            <person name="Suzuki A."/>
            <person name="Kondo M."/>
            <person name="van Heeringen S.J."/>
            <person name="Quigley I."/>
            <person name="Heinz S."/>
            <person name="Ogino H."/>
            <person name="Ochi H."/>
            <person name="Hellsten U."/>
            <person name="Lyons J.B."/>
            <person name="Simakov O."/>
            <person name="Putnam N."/>
            <person name="Stites J."/>
            <person name="Kuroki Y."/>
            <person name="Tanaka T."/>
            <person name="Michiue T."/>
            <person name="Watanabe M."/>
            <person name="Bogdanovic O."/>
            <person name="Lister R."/>
            <person name="Georgiou G."/>
            <person name="Paranjpe S.S."/>
            <person name="van Kruijsbergen I."/>
            <person name="Shu S."/>
            <person name="Carlson J."/>
            <person name="Kinoshita T."/>
            <person name="Ohta Y."/>
            <person name="Mawaribuchi S."/>
            <person name="Jenkins J."/>
            <person name="Grimwood J."/>
            <person name="Schmutz J."/>
            <person name="Mitros T."/>
            <person name="Mozaffari S.V."/>
            <person name="Suzuki Y."/>
            <person name="Haramoto Y."/>
            <person name="Yamamoto T.S."/>
            <person name="Takagi C."/>
            <person name="Heald R."/>
            <person name="Miller K."/>
            <person name="Haudenschild C."/>
            <person name="Kitzman J."/>
            <person name="Nakayama T."/>
            <person name="Izutsu Y."/>
            <person name="Robert J."/>
            <person name="Fortriede J."/>
            <person name="Burns K."/>
            <person name="Lotay V."/>
            <person name="Karimi K."/>
            <person name="Yasuoka Y."/>
            <person name="Dichmann D.S."/>
            <person name="Flajnik M.F."/>
            <person name="Houston D.W."/>
            <person name="Shendure J."/>
            <person name="DuPasquier L."/>
            <person name="Vize P.D."/>
            <person name="Zorn A.M."/>
            <person name="Ito M."/>
            <person name="Marcotte E.M."/>
            <person name="Wallingford J.B."/>
            <person name="Ito Y."/>
            <person name="Asashima M."/>
            <person name="Ueno N."/>
            <person name="Matsuda Y."/>
            <person name="Veenstra G.J."/>
            <person name="Fujiyama A."/>
            <person name="Harland R.M."/>
            <person name="Taira M."/>
            <person name="Rokhsar D.S."/>
        </authorList>
    </citation>
    <scope>NUCLEOTIDE SEQUENCE [LARGE SCALE GENOMIC DNA]</scope>
    <source>
        <strain evidence="2">J</strain>
    </source>
</reference>
<dbReference type="EMBL" id="CM004479">
    <property type="protein sequence ID" value="OCT70022.1"/>
    <property type="molecule type" value="Genomic_DNA"/>
</dbReference>
<dbReference type="AlphaFoldDB" id="A0A974H9N6"/>